<feature type="transmembrane region" description="Helical" evidence="5">
    <location>
        <begin position="28"/>
        <end position="57"/>
    </location>
</feature>
<evidence type="ECO:0008006" key="8">
    <source>
        <dbReference type="Google" id="ProtNLM"/>
    </source>
</evidence>
<dbReference type="AlphaFoldDB" id="A0A0D2AA54"/>
<keyword evidence="7" id="KW-1185">Reference proteome</keyword>
<dbReference type="HOGENOM" id="CLU_033465_6_2_1"/>
<proteinExistence type="predicted"/>
<comment type="subcellular location">
    <subcellularLocation>
        <location evidence="1">Membrane</location>
        <topology evidence="1">Multi-pass membrane protein</topology>
    </subcellularLocation>
</comment>
<feature type="transmembrane region" description="Helical" evidence="5">
    <location>
        <begin position="137"/>
        <end position="164"/>
    </location>
</feature>
<evidence type="ECO:0000256" key="2">
    <source>
        <dbReference type="ARBA" id="ARBA00022692"/>
    </source>
</evidence>
<dbReference type="GO" id="GO:0016020">
    <property type="term" value="C:membrane"/>
    <property type="evidence" value="ECO:0007669"/>
    <property type="project" value="UniProtKB-SubCell"/>
</dbReference>
<protein>
    <recommendedName>
        <fullName evidence="8">RTA1 like protein</fullName>
    </recommendedName>
</protein>
<feature type="transmembrane region" description="Helical" evidence="5">
    <location>
        <begin position="176"/>
        <end position="200"/>
    </location>
</feature>
<keyword evidence="2 5" id="KW-0812">Transmembrane</keyword>
<evidence type="ECO:0000256" key="3">
    <source>
        <dbReference type="ARBA" id="ARBA00022989"/>
    </source>
</evidence>
<dbReference type="Pfam" id="PF04479">
    <property type="entry name" value="RTA1"/>
    <property type="match status" value="1"/>
</dbReference>
<feature type="transmembrane region" description="Helical" evidence="5">
    <location>
        <begin position="212"/>
        <end position="228"/>
    </location>
</feature>
<organism evidence="6 7">
    <name type="scientific">Exophiala mesophila</name>
    <name type="common">Black yeast-like fungus</name>
    <dbReference type="NCBI Taxonomy" id="212818"/>
    <lineage>
        <taxon>Eukaryota</taxon>
        <taxon>Fungi</taxon>
        <taxon>Dikarya</taxon>
        <taxon>Ascomycota</taxon>
        <taxon>Pezizomycotina</taxon>
        <taxon>Eurotiomycetes</taxon>
        <taxon>Chaetothyriomycetidae</taxon>
        <taxon>Chaetothyriales</taxon>
        <taxon>Herpotrichiellaceae</taxon>
        <taxon>Exophiala</taxon>
    </lineage>
</organism>
<feature type="transmembrane region" description="Helical" evidence="5">
    <location>
        <begin position="64"/>
        <end position="86"/>
    </location>
</feature>
<feature type="transmembrane region" description="Helical" evidence="5">
    <location>
        <begin position="98"/>
        <end position="125"/>
    </location>
</feature>
<keyword evidence="4 5" id="KW-0472">Membrane</keyword>
<dbReference type="OrthoDB" id="4521223at2759"/>
<evidence type="ECO:0000256" key="5">
    <source>
        <dbReference type="SAM" id="Phobius"/>
    </source>
</evidence>
<accession>A0A0D2AA54</accession>
<dbReference type="OMA" id="NEVYFAC"/>
<dbReference type="VEuPathDB" id="FungiDB:PV10_03429"/>
<dbReference type="PANTHER" id="PTHR31465">
    <property type="entry name" value="PROTEIN RTA1-RELATED"/>
    <property type="match status" value="1"/>
</dbReference>
<reference evidence="6 7" key="1">
    <citation type="submission" date="2015-01" db="EMBL/GenBank/DDBJ databases">
        <title>The Genome Sequence of Exophiala mesophila CBS40295.</title>
        <authorList>
            <consortium name="The Broad Institute Genomics Platform"/>
            <person name="Cuomo C."/>
            <person name="de Hoog S."/>
            <person name="Gorbushina A."/>
            <person name="Stielow B."/>
            <person name="Teixiera M."/>
            <person name="Abouelleil A."/>
            <person name="Chapman S.B."/>
            <person name="Priest M."/>
            <person name="Young S.K."/>
            <person name="Wortman J."/>
            <person name="Nusbaum C."/>
            <person name="Birren B."/>
        </authorList>
    </citation>
    <scope>NUCLEOTIDE SEQUENCE [LARGE SCALE GENOMIC DNA]</scope>
    <source>
        <strain evidence="6 7">CBS 40295</strain>
    </source>
</reference>
<evidence type="ECO:0000313" key="6">
    <source>
        <dbReference type="EMBL" id="KIV95823.1"/>
    </source>
</evidence>
<dbReference type="InterPro" id="IPR007568">
    <property type="entry name" value="RTA1"/>
</dbReference>
<evidence type="ECO:0000313" key="7">
    <source>
        <dbReference type="Proteomes" id="UP000054302"/>
    </source>
</evidence>
<dbReference type="GeneID" id="27321274"/>
<name>A0A0D2AA54_EXOME</name>
<dbReference type="RefSeq" id="XP_016227397.1">
    <property type="nucleotide sequence ID" value="XM_016367879.1"/>
</dbReference>
<feature type="transmembrane region" description="Helical" evidence="5">
    <location>
        <begin position="248"/>
        <end position="268"/>
    </location>
</feature>
<keyword evidence="3 5" id="KW-1133">Transmembrane helix</keyword>
<gene>
    <name evidence="6" type="ORF">PV10_03429</name>
</gene>
<dbReference type="STRING" id="212818.A0A0D2AA54"/>
<dbReference type="Proteomes" id="UP000054302">
    <property type="component" value="Unassembled WGS sequence"/>
</dbReference>
<dbReference type="PANTHER" id="PTHR31465:SF1">
    <property type="entry name" value="PROTEIN RTA1-RELATED"/>
    <property type="match status" value="1"/>
</dbReference>
<evidence type="ECO:0000256" key="4">
    <source>
        <dbReference type="ARBA" id="ARBA00023136"/>
    </source>
</evidence>
<dbReference type="EMBL" id="KN847521">
    <property type="protein sequence ID" value="KIV95823.1"/>
    <property type="molecule type" value="Genomic_DNA"/>
</dbReference>
<evidence type="ECO:0000256" key="1">
    <source>
        <dbReference type="ARBA" id="ARBA00004141"/>
    </source>
</evidence>
<sequence>MADDCSRITYGYVDPNFPRPNTDDSACIIIYGYVPSLALGILGVVLFIIALGAHIFLLVRHRTWYFSTTIIGLVMEVIGYVFRLLASQKNPYAVSYFVAQYFCIVVAPVFFSAAIYTIISVMINVVGRTYAPLSPRLILWIFIVCDVVATVVQITGAALVGRAYSDQKDPTTPNNILLAGLAFQVFAFALFLICLTIFVIRARRVMDKALKRFSAAIFIAALAVYLRTCFRLAETAEGLLEYLSTHEVFFGCLEFLPIVVAVYLLIYWHPGRWLNSKSENSPSHDQLERDIQMK</sequence>